<evidence type="ECO:0000313" key="4">
    <source>
        <dbReference type="Proteomes" id="UP000215005"/>
    </source>
</evidence>
<dbReference type="Proteomes" id="UP000215005">
    <property type="component" value="Chromosome"/>
</dbReference>
<evidence type="ECO:0000259" key="2">
    <source>
        <dbReference type="Pfam" id="PF10110"/>
    </source>
</evidence>
<evidence type="ECO:0000256" key="1">
    <source>
        <dbReference type="SAM" id="Phobius"/>
    </source>
</evidence>
<feature type="transmembrane region" description="Helical" evidence="1">
    <location>
        <begin position="161"/>
        <end position="183"/>
    </location>
</feature>
<accession>A0A223SBD3</accession>
<gene>
    <name evidence="3" type="ORF">CDO52_24120</name>
</gene>
<keyword evidence="1" id="KW-1133">Transmembrane helix</keyword>
<feature type="domain" description="Glycerophosphoryl diester phosphodiesterase membrane" evidence="2">
    <location>
        <begin position="168"/>
        <end position="292"/>
    </location>
</feature>
<name>A0A223SBD3_9ACTN</name>
<organism evidence="3 4">
    <name type="scientific">Nocardiopsis gilva YIM 90087</name>
    <dbReference type="NCBI Taxonomy" id="1235441"/>
    <lineage>
        <taxon>Bacteria</taxon>
        <taxon>Bacillati</taxon>
        <taxon>Actinomycetota</taxon>
        <taxon>Actinomycetes</taxon>
        <taxon>Streptosporangiales</taxon>
        <taxon>Nocardiopsidaceae</taxon>
        <taxon>Nocardiopsis</taxon>
    </lineage>
</organism>
<sequence length="344" mass="35318">MRPLTLGDIFNGAFGYIRHNPKTVFGLAVIVIAIFNIVSAIGMGGYVADYGSWVDTLATDPSADTDVLPVAPWTLVTMYGGALLSYVGQVVLTGLLAAVVGLAVLGRKLTMGEAWQAVRGRISAVLLVALLLFLMGLGWTLLLVGVLAGAIVLGITTGSDIAGVAAFIGGFLAVAALGAWIWVRTSLAMPVAVLERLGPGRSLARSWRVTRGSWWRVFGILLLSGLIVGVVSGILSTPFSLVAMVPAVIAPGAAWVSVVGGAASFIGTVVSGALTIPFMVGVITLLYVDLRMRREGLDLKLQAAAQSGQAVDAGIYLPDPAPAYGAYPGPYPGPHSGGVPGAPA</sequence>
<proteinExistence type="predicted"/>
<protein>
    <recommendedName>
        <fullName evidence="2">Glycerophosphoryl diester phosphodiesterase membrane domain-containing protein</fullName>
    </recommendedName>
</protein>
<keyword evidence="1" id="KW-0812">Transmembrane</keyword>
<dbReference type="InterPro" id="IPR018476">
    <property type="entry name" value="GlyceroP-diester-Pdiesterase_M"/>
</dbReference>
<feature type="transmembrane region" description="Helical" evidence="1">
    <location>
        <begin position="214"/>
        <end position="235"/>
    </location>
</feature>
<dbReference type="AlphaFoldDB" id="A0A223SBD3"/>
<dbReference type="PANTHER" id="PTHR33133:SF1">
    <property type="entry name" value="EXPRESSED PROTEIN-RELATED"/>
    <property type="match status" value="1"/>
</dbReference>
<keyword evidence="1" id="KW-0472">Membrane</keyword>
<dbReference type="KEGG" id="ngv:CDO52_24120"/>
<feature type="transmembrane region" description="Helical" evidence="1">
    <location>
        <begin position="125"/>
        <end position="155"/>
    </location>
</feature>
<dbReference type="EMBL" id="CP022753">
    <property type="protein sequence ID" value="ASU85474.1"/>
    <property type="molecule type" value="Genomic_DNA"/>
</dbReference>
<feature type="transmembrane region" description="Helical" evidence="1">
    <location>
        <begin position="255"/>
        <end position="288"/>
    </location>
</feature>
<keyword evidence="4" id="KW-1185">Reference proteome</keyword>
<dbReference type="Pfam" id="PF10110">
    <property type="entry name" value="GPDPase_memb"/>
    <property type="match status" value="1"/>
</dbReference>
<reference evidence="3 4" key="1">
    <citation type="submission" date="2017-08" db="EMBL/GenBank/DDBJ databases">
        <title>The complete genome sequence of Nocardiopsis gilva YIM 90087.</title>
        <authorList>
            <person name="Yin M."/>
            <person name="Tang S."/>
        </authorList>
    </citation>
    <scope>NUCLEOTIDE SEQUENCE [LARGE SCALE GENOMIC DNA]</scope>
    <source>
        <strain evidence="3 4">YIM 90087</strain>
    </source>
</reference>
<dbReference type="PANTHER" id="PTHR33133">
    <property type="entry name" value="OS08G0107100 PROTEIN-RELATED"/>
    <property type="match status" value="1"/>
</dbReference>
<feature type="transmembrane region" description="Helical" evidence="1">
    <location>
        <begin position="83"/>
        <end position="105"/>
    </location>
</feature>
<evidence type="ECO:0000313" key="3">
    <source>
        <dbReference type="EMBL" id="ASU85474.1"/>
    </source>
</evidence>
<feature type="transmembrane region" description="Helical" evidence="1">
    <location>
        <begin position="24"/>
        <end position="48"/>
    </location>
</feature>